<keyword evidence="2" id="KW-0732">Signal</keyword>
<dbReference type="EMBL" id="JABEPQ010000004">
    <property type="protein sequence ID" value="NNM47670.1"/>
    <property type="molecule type" value="Genomic_DNA"/>
</dbReference>
<dbReference type="AlphaFoldDB" id="A0A849HCP2"/>
<protein>
    <recommendedName>
        <fullName evidence="5">Lipoprotein</fullName>
    </recommendedName>
</protein>
<keyword evidence="4" id="KW-1185">Reference proteome</keyword>
<sequence>MTQRTNRARACALAAGALVTATALAGCGGDTQPGGNVTVTVTPTVTASSASKPKPAPKPAAPTSDDKGRAFEYGTVTKSSKVGDTTVLEIDRWTWKGLDDTKLARSGVPTTPFKGKEPYTNQNAKLTYTVPVADGARVLVHHCVAADEPLQTKSVDAAALADLPARENTVLFKLDDKGWLVSADNIPGCPK</sequence>
<evidence type="ECO:0008006" key="5">
    <source>
        <dbReference type="Google" id="ProtNLM"/>
    </source>
</evidence>
<evidence type="ECO:0000313" key="3">
    <source>
        <dbReference type="EMBL" id="NNM47670.1"/>
    </source>
</evidence>
<evidence type="ECO:0000256" key="1">
    <source>
        <dbReference type="SAM" id="MobiDB-lite"/>
    </source>
</evidence>
<evidence type="ECO:0000256" key="2">
    <source>
        <dbReference type="SAM" id="SignalP"/>
    </source>
</evidence>
<dbReference type="RefSeq" id="WP_171244786.1">
    <property type="nucleotide sequence ID" value="NZ_JABEPQ010000004.1"/>
</dbReference>
<reference evidence="3 4" key="1">
    <citation type="submission" date="2020-04" db="EMBL/GenBank/DDBJ databases">
        <title>Knoellia sp. isolate from air conditioner.</title>
        <authorList>
            <person name="Chea S."/>
            <person name="Kim D.-U."/>
        </authorList>
    </citation>
    <scope>NUCLEOTIDE SEQUENCE [LARGE SCALE GENOMIC DNA]</scope>
    <source>
        <strain evidence="3 4">DB2414S</strain>
    </source>
</reference>
<feature type="region of interest" description="Disordered" evidence="1">
    <location>
        <begin position="46"/>
        <end position="69"/>
    </location>
</feature>
<accession>A0A849HCP2</accession>
<feature type="chain" id="PRO_5032716367" description="Lipoprotein" evidence="2">
    <location>
        <begin position="26"/>
        <end position="191"/>
    </location>
</feature>
<proteinExistence type="predicted"/>
<dbReference type="Proteomes" id="UP000588586">
    <property type="component" value="Unassembled WGS sequence"/>
</dbReference>
<dbReference type="PROSITE" id="PS51257">
    <property type="entry name" value="PROKAR_LIPOPROTEIN"/>
    <property type="match status" value="1"/>
</dbReference>
<name>A0A849HCP2_9MICO</name>
<gene>
    <name evidence="3" type="ORF">HJG52_16890</name>
</gene>
<organism evidence="3 4">
    <name type="scientific">Knoellia koreensis</name>
    <dbReference type="NCBI Taxonomy" id="2730921"/>
    <lineage>
        <taxon>Bacteria</taxon>
        <taxon>Bacillati</taxon>
        <taxon>Actinomycetota</taxon>
        <taxon>Actinomycetes</taxon>
        <taxon>Micrococcales</taxon>
        <taxon>Intrasporangiaceae</taxon>
        <taxon>Knoellia</taxon>
    </lineage>
</organism>
<feature type="signal peptide" evidence="2">
    <location>
        <begin position="1"/>
        <end position="25"/>
    </location>
</feature>
<evidence type="ECO:0000313" key="4">
    <source>
        <dbReference type="Proteomes" id="UP000588586"/>
    </source>
</evidence>
<comment type="caution">
    <text evidence="3">The sequence shown here is derived from an EMBL/GenBank/DDBJ whole genome shotgun (WGS) entry which is preliminary data.</text>
</comment>